<dbReference type="Proteomes" id="UP000054937">
    <property type="component" value="Unassembled WGS sequence"/>
</dbReference>
<dbReference type="Gene3D" id="3.40.50.720">
    <property type="entry name" value="NAD(P)-binding Rossmann-like Domain"/>
    <property type="match status" value="1"/>
</dbReference>
<evidence type="ECO:0000256" key="1">
    <source>
        <dbReference type="ARBA" id="ARBA00006484"/>
    </source>
</evidence>
<accession>A0A0V0QNW8</accession>
<evidence type="ECO:0000256" key="3">
    <source>
        <dbReference type="RuleBase" id="RU000363"/>
    </source>
</evidence>
<evidence type="ECO:0000313" key="4">
    <source>
        <dbReference type="EMBL" id="KRX03793.1"/>
    </source>
</evidence>
<proteinExistence type="inferred from homology"/>
<comment type="similarity">
    <text evidence="1 3">Belongs to the short-chain dehydrogenases/reductases (SDR) family.</text>
</comment>
<dbReference type="EMBL" id="LDAU01000126">
    <property type="protein sequence ID" value="KRX03793.1"/>
    <property type="molecule type" value="Genomic_DNA"/>
</dbReference>
<dbReference type="OMA" id="DEMAPYG"/>
<evidence type="ECO:0008006" key="6">
    <source>
        <dbReference type="Google" id="ProtNLM"/>
    </source>
</evidence>
<dbReference type="PANTHER" id="PTHR44229">
    <property type="entry name" value="15-HYDROXYPROSTAGLANDIN DEHYDROGENASE [NAD(+)]"/>
    <property type="match status" value="1"/>
</dbReference>
<dbReference type="GO" id="GO:0005737">
    <property type="term" value="C:cytoplasm"/>
    <property type="evidence" value="ECO:0007669"/>
    <property type="project" value="TreeGrafter"/>
</dbReference>
<dbReference type="SUPFAM" id="SSF51735">
    <property type="entry name" value="NAD(P)-binding Rossmann-fold domains"/>
    <property type="match status" value="1"/>
</dbReference>
<comment type="caution">
    <text evidence="4">The sequence shown here is derived from an EMBL/GenBank/DDBJ whole genome shotgun (WGS) entry which is preliminary data.</text>
</comment>
<protein>
    <recommendedName>
        <fullName evidence="6">NAD(P)-binding domain</fullName>
    </recommendedName>
</protein>
<keyword evidence="5" id="KW-1185">Reference proteome</keyword>
<dbReference type="InterPro" id="IPR002347">
    <property type="entry name" value="SDR_fam"/>
</dbReference>
<dbReference type="Pfam" id="PF00106">
    <property type="entry name" value="adh_short"/>
    <property type="match status" value="1"/>
</dbReference>
<dbReference type="PRINTS" id="PR00080">
    <property type="entry name" value="SDRFAMILY"/>
</dbReference>
<evidence type="ECO:0000256" key="2">
    <source>
        <dbReference type="ARBA" id="ARBA00023002"/>
    </source>
</evidence>
<name>A0A0V0QNW8_PSEPJ</name>
<keyword evidence="2" id="KW-0560">Oxidoreductase</keyword>
<dbReference type="AlphaFoldDB" id="A0A0V0QNW8"/>
<dbReference type="InterPro" id="IPR036291">
    <property type="entry name" value="NAD(P)-bd_dom_sf"/>
</dbReference>
<dbReference type="InParanoid" id="A0A0V0QNW8"/>
<sequence length="283" mass="31604">MSTCLITGGASGIGLQCGIEFLEVNENNKLSIVDYFIPFQVENDLIKKFGQKKIIFIRADVTDHQQIYNAFKETVFQFGRLDYVLNNAGVGLKEQVITSDEQDLIKSFERLQKVININLTAVIRVTMIAIQFMNQLKSKGHIINVSSMGGLLPQGDAAVYSATKHGVIGFSRSLVYLQKEYGIRVNTLCPSFVETPMIVKNLMEVTGKKINPGELVQLGIAMHPHAIAKAFIELYHDKDINGEVLTIGRGGALVRIPTEEEMHQFKEKIKIITKQQLTPKPKL</sequence>
<dbReference type="GO" id="GO:0016616">
    <property type="term" value="F:oxidoreductase activity, acting on the CH-OH group of donors, NAD or NADP as acceptor"/>
    <property type="evidence" value="ECO:0007669"/>
    <property type="project" value="TreeGrafter"/>
</dbReference>
<gene>
    <name evidence="4" type="ORF">PPERSA_04301</name>
</gene>
<evidence type="ECO:0000313" key="5">
    <source>
        <dbReference type="Proteomes" id="UP000054937"/>
    </source>
</evidence>
<organism evidence="4 5">
    <name type="scientific">Pseudocohnilembus persalinus</name>
    <name type="common">Ciliate</name>
    <dbReference type="NCBI Taxonomy" id="266149"/>
    <lineage>
        <taxon>Eukaryota</taxon>
        <taxon>Sar</taxon>
        <taxon>Alveolata</taxon>
        <taxon>Ciliophora</taxon>
        <taxon>Intramacronucleata</taxon>
        <taxon>Oligohymenophorea</taxon>
        <taxon>Scuticociliatia</taxon>
        <taxon>Philasterida</taxon>
        <taxon>Pseudocohnilembidae</taxon>
        <taxon>Pseudocohnilembus</taxon>
    </lineage>
</organism>
<dbReference type="PRINTS" id="PR00081">
    <property type="entry name" value="GDHRDH"/>
</dbReference>
<dbReference type="PANTHER" id="PTHR44229:SF4">
    <property type="entry name" value="15-HYDROXYPROSTAGLANDIN DEHYDROGENASE [NAD(+)]"/>
    <property type="match status" value="1"/>
</dbReference>
<dbReference type="OrthoDB" id="446524at2759"/>
<reference evidence="4 5" key="1">
    <citation type="journal article" date="2015" name="Sci. Rep.">
        <title>Genome of the facultative scuticociliatosis pathogen Pseudocohnilembus persalinus provides insight into its virulence through horizontal gene transfer.</title>
        <authorList>
            <person name="Xiong J."/>
            <person name="Wang G."/>
            <person name="Cheng J."/>
            <person name="Tian M."/>
            <person name="Pan X."/>
            <person name="Warren A."/>
            <person name="Jiang C."/>
            <person name="Yuan D."/>
            <person name="Miao W."/>
        </authorList>
    </citation>
    <scope>NUCLEOTIDE SEQUENCE [LARGE SCALE GENOMIC DNA]</scope>
    <source>
        <strain evidence="4">36N120E</strain>
    </source>
</reference>